<feature type="domain" description="Ice-binding protein C-terminal" evidence="2">
    <location>
        <begin position="261"/>
        <end position="283"/>
    </location>
</feature>
<dbReference type="Pfam" id="PF07589">
    <property type="entry name" value="PEP-CTERM"/>
    <property type="match status" value="1"/>
</dbReference>
<comment type="caution">
    <text evidence="3">The sequence shown here is derived from an EMBL/GenBank/DDBJ whole genome shotgun (WGS) entry which is preliminary data.</text>
</comment>
<evidence type="ECO:0000259" key="2">
    <source>
        <dbReference type="Pfam" id="PF07589"/>
    </source>
</evidence>
<dbReference type="InterPro" id="IPR013424">
    <property type="entry name" value="Ice-binding_C"/>
</dbReference>
<dbReference type="Proteomes" id="UP000307956">
    <property type="component" value="Unassembled WGS sequence"/>
</dbReference>
<organism evidence="3 4">
    <name type="scientific">Pseudothauera rhizosphaerae</name>
    <dbReference type="NCBI Taxonomy" id="2565932"/>
    <lineage>
        <taxon>Bacteria</taxon>
        <taxon>Pseudomonadati</taxon>
        <taxon>Pseudomonadota</taxon>
        <taxon>Betaproteobacteria</taxon>
        <taxon>Rhodocyclales</taxon>
        <taxon>Zoogloeaceae</taxon>
        <taxon>Pseudothauera</taxon>
    </lineage>
</organism>
<evidence type="ECO:0000313" key="4">
    <source>
        <dbReference type="Proteomes" id="UP000307956"/>
    </source>
</evidence>
<protein>
    <submittedName>
        <fullName evidence="3">PEP-CTERM sorting domain-containing protein</fullName>
    </submittedName>
</protein>
<proteinExistence type="predicted"/>
<evidence type="ECO:0000313" key="3">
    <source>
        <dbReference type="EMBL" id="THF60493.1"/>
    </source>
</evidence>
<feature type="chain" id="PRO_5020361851" evidence="1">
    <location>
        <begin position="26"/>
        <end position="288"/>
    </location>
</feature>
<reference evidence="3 4" key="1">
    <citation type="submission" date="2019-04" db="EMBL/GenBank/DDBJ databases">
        <title>Azoarcus rhizosphaerae sp. nov. isolated from rhizosphere of Ficus religiosa.</title>
        <authorList>
            <person name="Lin S.-Y."/>
            <person name="Hameed A."/>
            <person name="Hsu Y.-H."/>
            <person name="Young C.-C."/>
        </authorList>
    </citation>
    <scope>NUCLEOTIDE SEQUENCE [LARGE SCALE GENOMIC DNA]</scope>
    <source>
        <strain evidence="3 4">CC-YHH848</strain>
    </source>
</reference>
<feature type="signal peptide" evidence="1">
    <location>
        <begin position="1"/>
        <end position="25"/>
    </location>
</feature>
<evidence type="ECO:0000256" key="1">
    <source>
        <dbReference type="SAM" id="SignalP"/>
    </source>
</evidence>
<gene>
    <name evidence="3" type="ORF">E6O51_13530</name>
</gene>
<accession>A0A4S4APY4</accession>
<keyword evidence="4" id="KW-1185">Reference proteome</keyword>
<name>A0A4S4APY4_9RHOO</name>
<keyword evidence="1" id="KW-0732">Signal</keyword>
<dbReference type="RefSeq" id="WP_136385527.1">
    <property type="nucleotide sequence ID" value="NZ_SSOD01000010.1"/>
</dbReference>
<dbReference type="AlphaFoldDB" id="A0A4S4APY4"/>
<dbReference type="EMBL" id="SSOD01000010">
    <property type="protein sequence ID" value="THF60493.1"/>
    <property type="molecule type" value="Genomic_DNA"/>
</dbReference>
<sequence length="288" mass="28925">MINLKKLALAATVSGALLGTGAAQAAVVLDGWGLSYTTAQGTSTTTNIGHLSLSGGFANVIQETDAAGNPFVGANFVEFGAIYSIGYVPENVQGANDFGSPSFLNNFASLSIVFNGLSGSVTSVGPGGALEYVFAAGVGSIQLFGQVLGGPDEVLLADLSLINPSGGGLNNFFGSSGTNGFSTLTALITGSLAGLLSDPSEGGALDEYIAEGRLFFDVRTNNQISAPAVPQDPAACLQLYGFENCSALLVTSNGSANLLLVPEPASLALLGIGLLGLGASLRRRLTPA</sequence>
<dbReference type="NCBIfam" id="TIGR02595">
    <property type="entry name" value="PEP_CTERM"/>
    <property type="match status" value="1"/>
</dbReference>
<dbReference type="OrthoDB" id="9140880at2"/>